<dbReference type="InterPro" id="IPR000326">
    <property type="entry name" value="PAP2/HPO"/>
</dbReference>
<sequence>MQLEIMLFFQSIQCSFLTVLANILSFMAEETFFILFVLIIYWNMDKKKGFVIFSTLLTALLSMQVLKAIFRIDRPFVKHPDLIRADRVETATGYSFPSGHSTGASSFFSLIFSLYKNRILRTISVILIILIPLSRLYLGVHWPLDVAVGIMLGICFTCFVSPLFSKLYDDKQKLKSVSLAIASAGLCISFIFAILLDLAILEELQFSDLMKNLAVYSGGFLGLYLEMRMINFSTEGNIKVKTLRIIAGLLGALLFMEGLKVLIPSAVYFSGSFIRYSLVGFWATFLFPYLATKTSLMKKEENLQ</sequence>
<evidence type="ECO:0000259" key="2">
    <source>
        <dbReference type="SMART" id="SM00014"/>
    </source>
</evidence>
<feature type="transmembrane region" description="Helical" evidence="1">
    <location>
        <begin position="243"/>
        <end position="267"/>
    </location>
</feature>
<dbReference type="Gene3D" id="1.20.144.10">
    <property type="entry name" value="Phosphatidic acid phosphatase type 2/haloperoxidase"/>
    <property type="match status" value="1"/>
</dbReference>
<proteinExistence type="predicted"/>
<dbReference type="InterPro" id="IPR036938">
    <property type="entry name" value="PAP2/HPO_sf"/>
</dbReference>
<reference evidence="3" key="2">
    <citation type="submission" date="2021-04" db="EMBL/GenBank/DDBJ databases">
        <authorList>
            <person name="Gilroy R."/>
        </authorList>
    </citation>
    <scope>NUCLEOTIDE SEQUENCE</scope>
    <source>
        <strain evidence="3">Gambia11-129</strain>
    </source>
</reference>
<evidence type="ECO:0000313" key="3">
    <source>
        <dbReference type="EMBL" id="HIV98161.1"/>
    </source>
</evidence>
<feature type="domain" description="Phosphatidic acid phosphatase type 2/haloperoxidase" evidence="2">
    <location>
        <begin position="51"/>
        <end position="161"/>
    </location>
</feature>
<accession>A0A9D1TMR2</accession>
<evidence type="ECO:0000313" key="4">
    <source>
        <dbReference type="Proteomes" id="UP000823936"/>
    </source>
</evidence>
<feature type="transmembrane region" description="Helical" evidence="1">
    <location>
        <begin position="20"/>
        <end position="44"/>
    </location>
</feature>
<keyword evidence="1" id="KW-0812">Transmembrane</keyword>
<feature type="transmembrane region" description="Helical" evidence="1">
    <location>
        <begin position="50"/>
        <end position="70"/>
    </location>
</feature>
<feature type="transmembrane region" description="Helical" evidence="1">
    <location>
        <begin position="273"/>
        <end position="291"/>
    </location>
</feature>
<dbReference type="PANTHER" id="PTHR14969">
    <property type="entry name" value="SPHINGOSINE-1-PHOSPHATE PHOSPHOHYDROLASE"/>
    <property type="match status" value="1"/>
</dbReference>
<reference evidence="3" key="1">
    <citation type="journal article" date="2021" name="PeerJ">
        <title>Extensive microbial diversity within the chicken gut microbiome revealed by metagenomics and culture.</title>
        <authorList>
            <person name="Gilroy R."/>
            <person name="Ravi A."/>
            <person name="Getino M."/>
            <person name="Pursley I."/>
            <person name="Horton D.L."/>
            <person name="Alikhan N.F."/>
            <person name="Baker D."/>
            <person name="Gharbi K."/>
            <person name="Hall N."/>
            <person name="Watson M."/>
            <person name="Adriaenssens E.M."/>
            <person name="Foster-Nyarko E."/>
            <person name="Jarju S."/>
            <person name="Secka A."/>
            <person name="Antonio M."/>
            <person name="Oren A."/>
            <person name="Chaudhuri R.R."/>
            <person name="La Ragione R."/>
            <person name="Hildebrand F."/>
            <person name="Pallen M.J."/>
        </authorList>
    </citation>
    <scope>NUCLEOTIDE SEQUENCE</scope>
    <source>
        <strain evidence="3">Gambia11-129</strain>
    </source>
</reference>
<dbReference type="AlphaFoldDB" id="A0A9D1TMR2"/>
<dbReference type="SUPFAM" id="SSF48317">
    <property type="entry name" value="Acid phosphatase/Vanadium-dependent haloperoxidase"/>
    <property type="match status" value="1"/>
</dbReference>
<feature type="transmembrane region" description="Helical" evidence="1">
    <location>
        <begin position="119"/>
        <end position="140"/>
    </location>
</feature>
<name>A0A9D1TMR2_9SPIO</name>
<feature type="transmembrane region" description="Helical" evidence="1">
    <location>
        <begin position="213"/>
        <end position="231"/>
    </location>
</feature>
<evidence type="ECO:0000256" key="1">
    <source>
        <dbReference type="SAM" id="Phobius"/>
    </source>
</evidence>
<dbReference type="PANTHER" id="PTHR14969:SF13">
    <property type="entry name" value="AT30094P"/>
    <property type="match status" value="1"/>
</dbReference>
<organism evidence="3 4">
    <name type="scientific">Candidatus Ornithospirochaeta avicola</name>
    <dbReference type="NCBI Taxonomy" id="2840896"/>
    <lineage>
        <taxon>Bacteria</taxon>
        <taxon>Pseudomonadati</taxon>
        <taxon>Spirochaetota</taxon>
        <taxon>Spirochaetia</taxon>
        <taxon>Spirochaetales</taxon>
        <taxon>Spirochaetaceae</taxon>
        <taxon>Spirochaetaceae incertae sedis</taxon>
        <taxon>Candidatus Ornithospirochaeta</taxon>
    </lineage>
</organism>
<comment type="caution">
    <text evidence="3">The sequence shown here is derived from an EMBL/GenBank/DDBJ whole genome shotgun (WGS) entry which is preliminary data.</text>
</comment>
<keyword evidence="1" id="KW-1133">Transmembrane helix</keyword>
<feature type="transmembrane region" description="Helical" evidence="1">
    <location>
        <begin position="177"/>
        <end position="201"/>
    </location>
</feature>
<keyword evidence="1" id="KW-0472">Membrane</keyword>
<gene>
    <name evidence="3" type="ORF">IAB12_00025</name>
</gene>
<dbReference type="SMART" id="SM00014">
    <property type="entry name" value="acidPPc"/>
    <property type="match status" value="1"/>
</dbReference>
<feature type="transmembrane region" description="Helical" evidence="1">
    <location>
        <begin position="146"/>
        <end position="165"/>
    </location>
</feature>
<protein>
    <submittedName>
        <fullName evidence="3">Phosphatase PAP2 family protein</fullName>
    </submittedName>
</protein>
<dbReference type="Pfam" id="PF01569">
    <property type="entry name" value="PAP2"/>
    <property type="match status" value="1"/>
</dbReference>
<dbReference type="Proteomes" id="UP000823936">
    <property type="component" value="Unassembled WGS sequence"/>
</dbReference>
<dbReference type="EMBL" id="DXHU01000001">
    <property type="protein sequence ID" value="HIV98161.1"/>
    <property type="molecule type" value="Genomic_DNA"/>
</dbReference>